<dbReference type="EMBL" id="RWGY01000004">
    <property type="protein sequence ID" value="TVU46927.1"/>
    <property type="molecule type" value="Genomic_DNA"/>
</dbReference>
<keyword evidence="4" id="KW-1185">Reference proteome</keyword>
<dbReference type="PROSITE" id="PS50181">
    <property type="entry name" value="FBOX"/>
    <property type="match status" value="1"/>
</dbReference>
<dbReference type="InterPro" id="IPR001810">
    <property type="entry name" value="F-box_dom"/>
</dbReference>
<protein>
    <recommendedName>
        <fullName evidence="2">F-box domain-containing protein</fullName>
    </recommendedName>
</protein>
<feature type="region of interest" description="Disordered" evidence="1">
    <location>
        <begin position="183"/>
        <end position="296"/>
    </location>
</feature>
<dbReference type="Gene3D" id="1.20.1280.50">
    <property type="match status" value="1"/>
</dbReference>
<reference evidence="3 4" key="1">
    <citation type="journal article" date="2019" name="Sci. Rep.">
        <title>A high-quality genome of Eragrostis curvula grass provides insights into Poaceae evolution and supports new strategies to enhance forage quality.</title>
        <authorList>
            <person name="Carballo J."/>
            <person name="Santos B.A.C.M."/>
            <person name="Zappacosta D."/>
            <person name="Garbus I."/>
            <person name="Selva J.P."/>
            <person name="Gallo C.A."/>
            <person name="Diaz A."/>
            <person name="Albertini E."/>
            <person name="Caccamo M."/>
            <person name="Echenique V."/>
        </authorList>
    </citation>
    <scope>NUCLEOTIDE SEQUENCE [LARGE SCALE GENOMIC DNA]</scope>
    <source>
        <strain evidence="4">cv. Victoria</strain>
        <tissue evidence="3">Leaf</tissue>
    </source>
</reference>
<proteinExistence type="predicted"/>
<feature type="region of interest" description="Disordered" evidence="1">
    <location>
        <begin position="95"/>
        <end position="119"/>
    </location>
</feature>
<feature type="compositionally biased region" description="Basic and acidic residues" evidence="1">
    <location>
        <begin position="188"/>
        <end position="213"/>
    </location>
</feature>
<organism evidence="3 4">
    <name type="scientific">Eragrostis curvula</name>
    <name type="common">weeping love grass</name>
    <dbReference type="NCBI Taxonomy" id="38414"/>
    <lineage>
        <taxon>Eukaryota</taxon>
        <taxon>Viridiplantae</taxon>
        <taxon>Streptophyta</taxon>
        <taxon>Embryophyta</taxon>
        <taxon>Tracheophyta</taxon>
        <taxon>Spermatophyta</taxon>
        <taxon>Magnoliopsida</taxon>
        <taxon>Liliopsida</taxon>
        <taxon>Poales</taxon>
        <taxon>Poaceae</taxon>
        <taxon>PACMAD clade</taxon>
        <taxon>Chloridoideae</taxon>
        <taxon>Eragrostideae</taxon>
        <taxon>Eragrostidinae</taxon>
        <taxon>Eragrostis</taxon>
    </lineage>
</organism>
<feature type="compositionally biased region" description="Gly residues" evidence="1">
    <location>
        <begin position="245"/>
        <end position="260"/>
    </location>
</feature>
<feature type="compositionally biased region" description="Basic and acidic residues" evidence="1">
    <location>
        <begin position="261"/>
        <end position="282"/>
    </location>
</feature>
<feature type="compositionally biased region" description="Basic and acidic residues" evidence="1">
    <location>
        <begin position="229"/>
        <end position="243"/>
    </location>
</feature>
<feature type="non-terminal residue" evidence="3">
    <location>
        <position position="1"/>
    </location>
</feature>
<evidence type="ECO:0000313" key="4">
    <source>
        <dbReference type="Proteomes" id="UP000324897"/>
    </source>
</evidence>
<dbReference type="AlphaFoldDB" id="A0A5J9WGE5"/>
<dbReference type="SMART" id="SM00256">
    <property type="entry name" value="FBOX"/>
    <property type="match status" value="1"/>
</dbReference>
<feature type="domain" description="F-box" evidence="2">
    <location>
        <begin position="1"/>
        <end position="47"/>
    </location>
</feature>
<gene>
    <name evidence="3" type="ORF">EJB05_06501</name>
</gene>
<dbReference type="Gramene" id="TVU46927">
    <property type="protein sequence ID" value="TVU46927"/>
    <property type="gene ID" value="EJB05_06501"/>
</dbReference>
<dbReference type="OrthoDB" id="689710at2759"/>
<dbReference type="PANTHER" id="PTHR34591">
    <property type="entry name" value="OS03G0653100 PROTEIN-RELATED"/>
    <property type="match status" value="1"/>
</dbReference>
<evidence type="ECO:0000256" key="1">
    <source>
        <dbReference type="SAM" id="MobiDB-lite"/>
    </source>
</evidence>
<evidence type="ECO:0000313" key="3">
    <source>
        <dbReference type="EMBL" id="TVU46927.1"/>
    </source>
</evidence>
<dbReference type="InterPro" id="IPR036047">
    <property type="entry name" value="F-box-like_dom_sf"/>
</dbReference>
<comment type="caution">
    <text evidence="3">The sequence shown here is derived from an EMBL/GenBank/DDBJ whole genome shotgun (WGS) entry which is preliminary data.</text>
</comment>
<dbReference type="Pfam" id="PF12937">
    <property type="entry name" value="F-box-like"/>
    <property type="match status" value="1"/>
</dbReference>
<name>A0A5J9WGE5_9POAL</name>
<sequence length="374" mass="39756">MAITRELPEEILADILRRLPPRGLARSRCVCQAWCNAVDEHRLLRADLLPRAVRGIFMNYCALYNPEFFSRPPTGPPIWGDLEFIRGSERSRTTATASCSAKPQAGTSTSPTPRRGGGRGCLATRHLRAWCMTQSLIVSSDSSLVLIECSVLKSQFTAHNFNHSIRDFLNYFCHFVADVVADSGDSGSGRDDAESAGGGRDDAESPGGGRDDAESPGGGRDNAESPGGGRDDPESTDGGRDGAESAGGGSDGAESAGGGRDGAETHGRADGRRQRDDDDGRATVRLTRPSAATDAAQLYHNSNYDEEHHEPARDSGAEPLDFGARHVLPVSSWILPAPSGGCCRSRTAWRTRGRAVGTSLLQGSALSECCCISH</sequence>
<dbReference type="PANTHER" id="PTHR34591:SF56">
    <property type="entry name" value="F-BOX DOMAIN-CONTAINING PROTEIN"/>
    <property type="match status" value="1"/>
</dbReference>
<evidence type="ECO:0000259" key="2">
    <source>
        <dbReference type="PROSITE" id="PS50181"/>
    </source>
</evidence>
<dbReference type="Proteomes" id="UP000324897">
    <property type="component" value="Chromosome 5"/>
</dbReference>
<dbReference type="SUPFAM" id="SSF81383">
    <property type="entry name" value="F-box domain"/>
    <property type="match status" value="1"/>
</dbReference>
<accession>A0A5J9WGE5</accession>